<feature type="compositionally biased region" description="Basic and acidic residues" evidence="1">
    <location>
        <begin position="169"/>
        <end position="192"/>
    </location>
</feature>
<dbReference type="EMBL" id="CABPSR010000032">
    <property type="protein sequence ID" value="VVE85718.1"/>
    <property type="molecule type" value="Genomic_DNA"/>
</dbReference>
<sequence length="517" mass="55515">MQFSKSRSQGFPSPSESNILITAESAQAHHAIAAMLDALDFSDAQAVDAVHLRLRTHAPALFPANFFLDGHGCALAALLLLAGAVQRQQTTQWIKPDRDEARRTLVARLTRIGQEALLQSRERSDGENAFSKYLAQADRDCLAGHLYRERADAHLKPEGFDPTSQDARAPADGDRGKAAEIARTDADARSEQDRYRQAAVDYALAAEAYAGGDPTRDPVAYAAGDPGLAAEAWLCAARAASRAGQPLQALAAFEKSALENERAGRHGLAGDAWRNIADIFSKHGGPENAKQAFENAGAAYLRAAEGGPTMLQSASDALGDSRRLNCRPAVGYLMAAEALRAAGQDGRAKDAFLKAAETFMEEKLTAEALNAYVEAERFPEAIAICSATASSHLEAGERLAAADALCQLGFVLGLAGQPFDKEATAFRDAARLYAEEGAFESAAEACLEANDLEQAAQFYKLAQRFELAGFAFEEMEMFALAAPLYTLAAERATDPEDRKWLKGRAQQMAERANVQSD</sequence>
<protein>
    <submittedName>
        <fullName evidence="2">Uncharacterized protein</fullName>
    </submittedName>
</protein>
<dbReference type="Gene3D" id="1.25.40.10">
    <property type="entry name" value="Tetratricopeptide repeat domain"/>
    <property type="match status" value="1"/>
</dbReference>
<dbReference type="InterPro" id="IPR011990">
    <property type="entry name" value="TPR-like_helical_dom_sf"/>
</dbReference>
<proteinExistence type="predicted"/>
<name>A0A5E5BK42_9BURK</name>
<dbReference type="Proteomes" id="UP000335538">
    <property type="component" value="Unassembled WGS sequence"/>
</dbReference>
<dbReference type="RefSeq" id="WP_150811443.1">
    <property type="nucleotide sequence ID" value="NZ_CABPSR010000032.1"/>
</dbReference>
<dbReference type="SUPFAM" id="SSF48452">
    <property type="entry name" value="TPR-like"/>
    <property type="match status" value="2"/>
</dbReference>
<evidence type="ECO:0000313" key="2">
    <source>
        <dbReference type="EMBL" id="VVE85718.1"/>
    </source>
</evidence>
<feature type="region of interest" description="Disordered" evidence="1">
    <location>
        <begin position="154"/>
        <end position="192"/>
    </location>
</feature>
<organism evidence="2 3">
    <name type="scientific">Pandoraea sputorum</name>
    <dbReference type="NCBI Taxonomy" id="93222"/>
    <lineage>
        <taxon>Bacteria</taxon>
        <taxon>Pseudomonadati</taxon>
        <taxon>Pseudomonadota</taxon>
        <taxon>Betaproteobacteria</taxon>
        <taxon>Burkholderiales</taxon>
        <taxon>Burkholderiaceae</taxon>
        <taxon>Pandoraea</taxon>
    </lineage>
</organism>
<evidence type="ECO:0000256" key="1">
    <source>
        <dbReference type="SAM" id="MobiDB-lite"/>
    </source>
</evidence>
<dbReference type="AlphaFoldDB" id="A0A5E5BK42"/>
<reference evidence="2 3" key="1">
    <citation type="submission" date="2019-08" db="EMBL/GenBank/DDBJ databases">
        <authorList>
            <person name="Peeters C."/>
        </authorList>
    </citation>
    <scope>NUCLEOTIDE SEQUENCE [LARGE SCALE GENOMIC DNA]</scope>
    <source>
        <strain evidence="2 3">LMG 31121</strain>
    </source>
</reference>
<evidence type="ECO:0000313" key="3">
    <source>
        <dbReference type="Proteomes" id="UP000335538"/>
    </source>
</evidence>
<accession>A0A5E5BK42</accession>
<gene>
    <name evidence="2" type="ORF">PSP31121_05381</name>
</gene>